<dbReference type="InterPro" id="IPR001650">
    <property type="entry name" value="Helicase_C-like"/>
</dbReference>
<keyword evidence="2" id="KW-0547">Nucleotide-binding</keyword>
<dbReference type="InterPro" id="IPR013237">
    <property type="entry name" value="Phage_T7_Gp4_N"/>
</dbReference>
<accession>A0A379T0C9</accession>
<sequence>MGYRGDEIGYIWADHPNYDPDRKIQIASADTLIRRVFPDNIDLLIIDEAHLRKKRILHDIERLRASGVKVIGLSGTPFSPFLGKYYDRLIKPTTIGELIHRGDLSKYEFYAPTKPDLKGVKTKSSLEYGNDYNETQLAEIMCGSTLVGDIVQNWLENGRDLPTIAFCVNVAHANYLTIQFNLVGVNAEVMTADTPVDERQTIIHRFETGATKIIVSVGVLVAGFDSDVRCIIYARPTKSEIRWLQALGRGLRTAPGKESCLIFDHSGTVHRLGYPDSIEYDDLPGKSDGMEESARRAVEERAEKLPHECSQCHYMKPAGVYVCPKCGHKPLGGEDVDTDTGRKLTKLGKNQHLPTKAEKQAWWSQIKFYQRQRVSQGKKPVSDAWCAHTFREKFGEWPNDLSDFPMEITPEVSNYIRHKLIRYAKGKGKAAASAETASPHSRLRHYPQGNKCKTPGREYSQYAWEKNRVKTAEAAKGRWPEILEHFDLPPITGKNHYRGECPVCGARGKFRIDDRDGAGTWICVCGSGDGMKLVTLTQGKPFNEICTEIDHLIGNDYQQVKIPVNSSATSLRKRVLSKFSKLEALRGTSGAAYLNSRGIFNLPAEAIRFNAKQRHNGCVFQSLYSLATDDKGELCYLHQTLLDGAKKADIGSSAKRLKSLQEDNYLDHARSVAIRMFPVASTLGIAEGIETALSAHQIYKVNTWATINSGFMKKFRVPAGVLQLIIFADRDENSATGLAAAYECAHANLLAKNDLQRVSVYWPDHGDFNNMLMNGDQVRELVFHKKKAAA</sequence>
<dbReference type="SMART" id="SM00490">
    <property type="entry name" value="HELICc"/>
    <property type="match status" value="1"/>
</dbReference>
<dbReference type="GO" id="GO:0005829">
    <property type="term" value="C:cytosol"/>
    <property type="evidence" value="ECO:0007669"/>
    <property type="project" value="TreeGrafter"/>
</dbReference>
<dbReference type="Gene3D" id="3.40.50.300">
    <property type="entry name" value="P-loop containing nucleotide triphosphate hydrolases"/>
    <property type="match status" value="1"/>
</dbReference>
<dbReference type="InterPro" id="IPR034154">
    <property type="entry name" value="TOPRIM_DnaG/twinkle"/>
</dbReference>
<dbReference type="AlphaFoldDB" id="A0A379T0C9"/>
<dbReference type="EMBL" id="UGXD01000002">
    <property type="protein sequence ID" value="SUG33974.1"/>
    <property type="molecule type" value="Genomic_DNA"/>
</dbReference>
<dbReference type="InterPro" id="IPR014001">
    <property type="entry name" value="Helicase_ATP-bd"/>
</dbReference>
<dbReference type="Proteomes" id="UP000254762">
    <property type="component" value="Unassembled WGS sequence"/>
</dbReference>
<dbReference type="GO" id="GO:0008270">
    <property type="term" value="F:zinc ion binding"/>
    <property type="evidence" value="ECO:0007669"/>
    <property type="project" value="InterPro"/>
</dbReference>
<keyword evidence="2" id="KW-0378">Hydrolase</keyword>
<dbReference type="Pfam" id="PF00271">
    <property type="entry name" value="Helicase_C"/>
    <property type="match status" value="1"/>
</dbReference>
<dbReference type="InterPro" id="IPR027417">
    <property type="entry name" value="P-loop_NTPase"/>
</dbReference>
<keyword evidence="2" id="KW-0067">ATP-binding</keyword>
<evidence type="ECO:0000259" key="1">
    <source>
        <dbReference type="PROSITE" id="PS51192"/>
    </source>
</evidence>
<dbReference type="SUPFAM" id="SSF57783">
    <property type="entry name" value="Zinc beta-ribbon"/>
    <property type="match status" value="1"/>
</dbReference>
<dbReference type="InterPro" id="IPR006171">
    <property type="entry name" value="TOPRIM_dom"/>
</dbReference>
<reference evidence="2 3" key="1">
    <citation type="submission" date="2018-06" db="EMBL/GenBank/DDBJ databases">
        <authorList>
            <consortium name="Pathogen Informatics"/>
            <person name="Doyle S."/>
        </authorList>
    </citation>
    <scope>NUCLEOTIDE SEQUENCE [LARGE SCALE GENOMIC DNA]</scope>
    <source>
        <strain evidence="2 3">NCTC7304</strain>
    </source>
</reference>
<gene>
    <name evidence="2" type="ORF">NCTC7304_03471</name>
</gene>
<feature type="domain" description="Helicase ATP-binding" evidence="1">
    <location>
        <begin position="1"/>
        <end position="95"/>
    </location>
</feature>
<dbReference type="Pfam" id="PF23639">
    <property type="entry name" value="DUF7146"/>
    <property type="match status" value="1"/>
</dbReference>
<organism evidence="2 3">
    <name type="scientific">Salmonella enterica subsp. arizonae</name>
    <dbReference type="NCBI Taxonomy" id="59203"/>
    <lineage>
        <taxon>Bacteria</taxon>
        <taxon>Pseudomonadati</taxon>
        <taxon>Pseudomonadota</taxon>
        <taxon>Gammaproteobacteria</taxon>
        <taxon>Enterobacterales</taxon>
        <taxon>Enterobacteriaceae</taxon>
        <taxon>Salmonella</taxon>
    </lineage>
</organism>
<dbReference type="GO" id="GO:0004386">
    <property type="term" value="F:helicase activity"/>
    <property type="evidence" value="ECO:0007669"/>
    <property type="project" value="UniProtKB-KW"/>
</dbReference>
<dbReference type="SUPFAM" id="SSF52540">
    <property type="entry name" value="P-loop containing nucleoside triphosphate hydrolases"/>
    <property type="match status" value="1"/>
</dbReference>
<dbReference type="Pfam" id="PF08273">
    <property type="entry name" value="Zn_Ribbon_Prim"/>
    <property type="match status" value="1"/>
</dbReference>
<keyword evidence="2" id="KW-0347">Helicase</keyword>
<name>A0A379T0C9_SALER</name>
<dbReference type="InterPro" id="IPR055570">
    <property type="entry name" value="DUF7146"/>
</dbReference>
<protein>
    <submittedName>
        <fullName evidence="2">ATP-dependent helicase</fullName>
    </submittedName>
</protein>
<evidence type="ECO:0000313" key="2">
    <source>
        <dbReference type="EMBL" id="SUG33974.1"/>
    </source>
</evidence>
<dbReference type="SMART" id="SM00778">
    <property type="entry name" value="Prim_Zn_Ribbon"/>
    <property type="match status" value="1"/>
</dbReference>
<dbReference type="PANTHER" id="PTHR47396">
    <property type="entry name" value="TYPE I RESTRICTION ENZYME ECOKI R PROTEIN"/>
    <property type="match status" value="1"/>
</dbReference>
<dbReference type="InterPro" id="IPR050742">
    <property type="entry name" value="Helicase_Restrict-Modif_Enz"/>
</dbReference>
<evidence type="ECO:0000313" key="3">
    <source>
        <dbReference type="Proteomes" id="UP000254762"/>
    </source>
</evidence>
<dbReference type="Pfam" id="PF13362">
    <property type="entry name" value="Toprim_3"/>
    <property type="match status" value="1"/>
</dbReference>
<dbReference type="PANTHER" id="PTHR47396:SF1">
    <property type="entry name" value="ATP-DEPENDENT HELICASE IRC3-RELATED"/>
    <property type="match status" value="1"/>
</dbReference>
<proteinExistence type="predicted"/>
<dbReference type="CDD" id="cd01029">
    <property type="entry name" value="TOPRIM_primases"/>
    <property type="match status" value="1"/>
</dbReference>
<dbReference type="PROSITE" id="PS51192">
    <property type="entry name" value="HELICASE_ATP_BIND_1"/>
    <property type="match status" value="1"/>
</dbReference>